<dbReference type="AlphaFoldDB" id="A0A7W7S6U6"/>
<feature type="region of interest" description="Disordered" evidence="1">
    <location>
        <begin position="1"/>
        <end position="44"/>
    </location>
</feature>
<dbReference type="Proteomes" id="UP000573327">
    <property type="component" value="Unassembled WGS sequence"/>
</dbReference>
<proteinExistence type="predicted"/>
<keyword evidence="3" id="KW-1185">Reference proteome</keyword>
<protein>
    <submittedName>
        <fullName evidence="2">Uncharacterized protein</fullName>
    </submittedName>
</protein>
<feature type="compositionally biased region" description="Basic and acidic residues" evidence="1">
    <location>
        <begin position="1"/>
        <end position="21"/>
    </location>
</feature>
<evidence type="ECO:0000313" key="3">
    <source>
        <dbReference type="Proteomes" id="UP000573327"/>
    </source>
</evidence>
<comment type="caution">
    <text evidence="2">The sequence shown here is derived from an EMBL/GenBank/DDBJ whole genome shotgun (WGS) entry which is preliminary data.</text>
</comment>
<sequence length="128" mass="14959">MQRRSPQEKKRLSYLKDRRNFYGENQKSSRRNIPRSRRANHHALRRGEQLALGRLRAFGGAVDDSEVRFARRSTGQWRKSADAPLAEVVAYRLERRARLGIDTAPRSQERLRRVRSAVPPGRPERGRD</sequence>
<reference evidence="2 3" key="1">
    <citation type="submission" date="2020-08" db="EMBL/GenBank/DDBJ databases">
        <title>Sequencing the genomes of 1000 actinobacteria strains.</title>
        <authorList>
            <person name="Klenk H.-P."/>
        </authorList>
    </citation>
    <scope>NUCLEOTIDE SEQUENCE [LARGE SCALE GENOMIC DNA]</scope>
    <source>
        <strain evidence="2 3">DSM 44786</strain>
    </source>
</reference>
<name>A0A7W7S6U6_9ACTN</name>
<feature type="compositionally biased region" description="Basic residues" evidence="1">
    <location>
        <begin position="28"/>
        <end position="44"/>
    </location>
</feature>
<gene>
    <name evidence="2" type="ORF">F4556_000107</name>
</gene>
<evidence type="ECO:0000313" key="2">
    <source>
        <dbReference type="EMBL" id="MBB4944572.1"/>
    </source>
</evidence>
<dbReference type="RefSeq" id="WP_184910608.1">
    <property type="nucleotide sequence ID" value="NZ_JACHJR010000001.1"/>
</dbReference>
<dbReference type="EMBL" id="JACHJR010000001">
    <property type="protein sequence ID" value="MBB4944572.1"/>
    <property type="molecule type" value="Genomic_DNA"/>
</dbReference>
<accession>A0A7W7S6U6</accession>
<organism evidence="2 3">
    <name type="scientific">Kitasatospora gansuensis</name>
    <dbReference type="NCBI Taxonomy" id="258050"/>
    <lineage>
        <taxon>Bacteria</taxon>
        <taxon>Bacillati</taxon>
        <taxon>Actinomycetota</taxon>
        <taxon>Actinomycetes</taxon>
        <taxon>Kitasatosporales</taxon>
        <taxon>Streptomycetaceae</taxon>
        <taxon>Kitasatospora</taxon>
    </lineage>
</organism>
<feature type="region of interest" description="Disordered" evidence="1">
    <location>
        <begin position="100"/>
        <end position="128"/>
    </location>
</feature>
<evidence type="ECO:0000256" key="1">
    <source>
        <dbReference type="SAM" id="MobiDB-lite"/>
    </source>
</evidence>